<dbReference type="RefSeq" id="XP_035673075.1">
    <property type="nucleotide sequence ID" value="XM_035817182.1"/>
</dbReference>
<dbReference type="Proteomes" id="UP000001554">
    <property type="component" value="Chromosome 4"/>
</dbReference>
<dbReference type="OrthoDB" id="10016215at2759"/>
<dbReference type="PROSITE" id="PS50209">
    <property type="entry name" value="CARD"/>
    <property type="match status" value="1"/>
</dbReference>
<name>A0A9J7L0A9_BRAFL</name>
<keyword evidence="3" id="KW-1185">Reference proteome</keyword>
<evidence type="ECO:0000313" key="4">
    <source>
        <dbReference type="RefSeq" id="XP_035673075.1"/>
    </source>
</evidence>
<dbReference type="InterPro" id="IPR035897">
    <property type="entry name" value="Toll_tir_struct_dom_sf"/>
</dbReference>
<dbReference type="GeneID" id="118413654"/>
<dbReference type="CDD" id="cd01671">
    <property type="entry name" value="CARD"/>
    <property type="match status" value="1"/>
</dbReference>
<feature type="domain" description="CARD" evidence="2">
    <location>
        <begin position="1"/>
        <end position="90"/>
    </location>
</feature>
<gene>
    <name evidence="4" type="primary">LOC118413654</name>
</gene>
<dbReference type="Gene3D" id="3.40.50.10140">
    <property type="entry name" value="Toll/interleukin-1 receptor homology (TIR) domain"/>
    <property type="match status" value="1"/>
</dbReference>
<reference evidence="3" key="1">
    <citation type="journal article" date="2020" name="Nat. Ecol. Evol.">
        <title>Deeply conserved synteny resolves early events in vertebrate evolution.</title>
        <authorList>
            <person name="Simakov O."/>
            <person name="Marletaz F."/>
            <person name="Yue J.X."/>
            <person name="O'Connell B."/>
            <person name="Jenkins J."/>
            <person name="Brandt A."/>
            <person name="Calef R."/>
            <person name="Tung C.H."/>
            <person name="Huang T.K."/>
            <person name="Schmutz J."/>
            <person name="Satoh N."/>
            <person name="Yu J.K."/>
            <person name="Putnam N.H."/>
            <person name="Green R.E."/>
            <person name="Rokhsar D.S."/>
        </authorList>
    </citation>
    <scope>NUCLEOTIDE SEQUENCE [LARGE SCALE GENOMIC DNA]</scope>
    <source>
        <strain evidence="3">S238N-H82</strain>
    </source>
</reference>
<dbReference type="PANTHER" id="PTHR15034:SF5">
    <property type="entry name" value="DEATH DOMAIN-CONTAINING PROTEIN CRADD"/>
    <property type="match status" value="1"/>
</dbReference>
<evidence type="ECO:0000259" key="2">
    <source>
        <dbReference type="PROSITE" id="PS50209"/>
    </source>
</evidence>
<reference evidence="4" key="2">
    <citation type="submission" date="2025-08" db="UniProtKB">
        <authorList>
            <consortium name="RefSeq"/>
        </authorList>
    </citation>
    <scope>IDENTIFICATION</scope>
    <source>
        <strain evidence="4">S238N-H82</strain>
        <tissue evidence="4">Testes</tissue>
    </source>
</reference>
<dbReference type="PANTHER" id="PTHR15034">
    <property type="entry name" value="DEATH DOMAIN-CONTAINING PROTEIN CRADD"/>
    <property type="match status" value="1"/>
</dbReference>
<dbReference type="InterPro" id="IPR000157">
    <property type="entry name" value="TIR_dom"/>
</dbReference>
<dbReference type="Gene3D" id="1.10.533.10">
    <property type="entry name" value="Death Domain, Fas"/>
    <property type="match status" value="1"/>
</dbReference>
<dbReference type="KEGG" id="bfo:118413654"/>
<sequence>MESKHRDILQRRLPDIRRDLRVKYVIPQLIERCILLPPMGMDIYSKETQGERVDELICLLKTRGRTAFPVFCKVLQETYPHLADLLQEEGDATTIPSTSTSRSQSRTLPACSAMQTSTRKGPILFIIHAGEDKKPFVRPLHKALRGQNLSDEEIFFDEVSISTGENISEKIMSTLASEILKLVTIVISNHLLDKYWPRLEYEKSLFHQKKFYPIWLDQNTDNFEAFSRKVGSRFPLLKKTLAHRIQYDNIAEDITDVAIEIVQLLSDQCHPGE</sequence>
<proteinExistence type="predicted"/>
<dbReference type="GO" id="GO:0042981">
    <property type="term" value="P:regulation of apoptotic process"/>
    <property type="evidence" value="ECO:0007669"/>
    <property type="project" value="InterPro"/>
</dbReference>
<dbReference type="AlphaFoldDB" id="A0A9J7L0A9"/>
<dbReference type="Pfam" id="PF13676">
    <property type="entry name" value="TIR_2"/>
    <property type="match status" value="1"/>
</dbReference>
<dbReference type="SUPFAM" id="SSF52200">
    <property type="entry name" value="Toll/Interleukin receptor TIR domain"/>
    <property type="match status" value="1"/>
</dbReference>
<dbReference type="GO" id="GO:0007165">
    <property type="term" value="P:signal transduction"/>
    <property type="evidence" value="ECO:0007669"/>
    <property type="project" value="InterPro"/>
</dbReference>
<dbReference type="InterPro" id="IPR011029">
    <property type="entry name" value="DEATH-like_dom_sf"/>
</dbReference>
<dbReference type="InterPro" id="IPR037939">
    <property type="entry name" value="CRADD"/>
</dbReference>
<dbReference type="GO" id="GO:0002020">
    <property type="term" value="F:protease binding"/>
    <property type="evidence" value="ECO:0007669"/>
    <property type="project" value="InterPro"/>
</dbReference>
<evidence type="ECO:0000256" key="1">
    <source>
        <dbReference type="SAM" id="MobiDB-lite"/>
    </source>
</evidence>
<organism evidence="3 4">
    <name type="scientific">Branchiostoma floridae</name>
    <name type="common">Florida lancelet</name>
    <name type="synonym">Amphioxus</name>
    <dbReference type="NCBI Taxonomy" id="7739"/>
    <lineage>
        <taxon>Eukaryota</taxon>
        <taxon>Metazoa</taxon>
        <taxon>Chordata</taxon>
        <taxon>Cephalochordata</taxon>
        <taxon>Leptocardii</taxon>
        <taxon>Amphioxiformes</taxon>
        <taxon>Branchiostomatidae</taxon>
        <taxon>Branchiostoma</taxon>
    </lineage>
</organism>
<dbReference type="SUPFAM" id="SSF47986">
    <property type="entry name" value="DEATH domain"/>
    <property type="match status" value="1"/>
</dbReference>
<evidence type="ECO:0000313" key="3">
    <source>
        <dbReference type="Proteomes" id="UP000001554"/>
    </source>
</evidence>
<dbReference type="InterPro" id="IPR001315">
    <property type="entry name" value="CARD"/>
</dbReference>
<protein>
    <submittedName>
        <fullName evidence="4">Uncharacterized protein LOC118413654</fullName>
    </submittedName>
</protein>
<feature type="compositionally biased region" description="Low complexity" evidence="1">
    <location>
        <begin position="93"/>
        <end position="107"/>
    </location>
</feature>
<dbReference type="GO" id="GO:0070513">
    <property type="term" value="F:death domain binding"/>
    <property type="evidence" value="ECO:0007669"/>
    <property type="project" value="InterPro"/>
</dbReference>
<dbReference type="Pfam" id="PF00619">
    <property type="entry name" value="CARD"/>
    <property type="match status" value="1"/>
</dbReference>
<feature type="region of interest" description="Disordered" evidence="1">
    <location>
        <begin position="91"/>
        <end position="110"/>
    </location>
</feature>
<accession>A0A9J7L0A9</accession>
<dbReference type="SMART" id="SM00114">
    <property type="entry name" value="CARD"/>
    <property type="match status" value="1"/>
</dbReference>